<organism evidence="1 2">
    <name type="scientific">Natrinema hispanicum</name>
    <dbReference type="NCBI Taxonomy" id="392421"/>
    <lineage>
        <taxon>Archaea</taxon>
        <taxon>Methanobacteriati</taxon>
        <taxon>Methanobacteriota</taxon>
        <taxon>Stenosarchaea group</taxon>
        <taxon>Halobacteria</taxon>
        <taxon>Halobacteriales</taxon>
        <taxon>Natrialbaceae</taxon>
        <taxon>Natrinema</taxon>
    </lineage>
</organism>
<accession>A0A482Y669</accession>
<protein>
    <submittedName>
        <fullName evidence="1">Uncharacterized protein</fullName>
    </submittedName>
</protein>
<name>A0A482Y669_9EURY</name>
<dbReference type="AlphaFoldDB" id="A0A482Y669"/>
<reference evidence="1 2" key="1">
    <citation type="submission" date="2019-02" db="EMBL/GenBank/DDBJ databases">
        <title>Genomic Encyclopedia of Archaeal and Bacterial Type Strains, Phase II (KMG-II): from individual species to whole genera.</title>
        <authorList>
            <person name="Goeker M."/>
        </authorList>
    </citation>
    <scope>NUCLEOTIDE SEQUENCE [LARGE SCALE GENOMIC DNA]</scope>
    <source>
        <strain evidence="1 2">DSM 18328</strain>
    </source>
</reference>
<comment type="caution">
    <text evidence="1">The sequence shown here is derived from an EMBL/GenBank/DDBJ whole genome shotgun (WGS) entry which is preliminary data.</text>
</comment>
<sequence length="50" mass="5629">MEFRKADIKLAFDLKRIQVLSHLDWEIVSAMGMGVVPPLTSVSYPQVLTP</sequence>
<dbReference type="Proteomes" id="UP000291097">
    <property type="component" value="Unassembled WGS sequence"/>
</dbReference>
<proteinExistence type="predicted"/>
<gene>
    <name evidence="1" type="ORF">BDK88_3501</name>
</gene>
<dbReference type="EMBL" id="SHMP01000007">
    <property type="protein sequence ID" value="RZV06491.1"/>
    <property type="molecule type" value="Genomic_DNA"/>
</dbReference>
<evidence type="ECO:0000313" key="1">
    <source>
        <dbReference type="EMBL" id="RZV06491.1"/>
    </source>
</evidence>
<evidence type="ECO:0000313" key="2">
    <source>
        <dbReference type="Proteomes" id="UP000291097"/>
    </source>
</evidence>